<accession>A0AAD7X9P3</accession>
<protein>
    <submittedName>
        <fullName evidence="2">Uncharacterized protein</fullName>
    </submittedName>
</protein>
<reference evidence="2" key="1">
    <citation type="submission" date="2022-11" db="EMBL/GenBank/DDBJ databases">
        <title>Genome Sequence of Cubamyces cubensis.</title>
        <authorList>
            <person name="Buettner E."/>
        </authorList>
    </citation>
    <scope>NUCLEOTIDE SEQUENCE</scope>
    <source>
        <strain evidence="2">MPL-01</strain>
    </source>
</reference>
<dbReference type="Proteomes" id="UP001215151">
    <property type="component" value="Unassembled WGS sequence"/>
</dbReference>
<evidence type="ECO:0000313" key="2">
    <source>
        <dbReference type="EMBL" id="KAJ8473278.1"/>
    </source>
</evidence>
<feature type="region of interest" description="Disordered" evidence="1">
    <location>
        <begin position="217"/>
        <end position="258"/>
    </location>
</feature>
<evidence type="ECO:0000256" key="1">
    <source>
        <dbReference type="SAM" id="MobiDB-lite"/>
    </source>
</evidence>
<keyword evidence="3" id="KW-1185">Reference proteome</keyword>
<gene>
    <name evidence="2" type="ORF">ONZ51_g7976</name>
</gene>
<feature type="compositionally biased region" description="Low complexity" evidence="1">
    <location>
        <begin position="222"/>
        <end position="254"/>
    </location>
</feature>
<dbReference type="AlphaFoldDB" id="A0AAD7X9P3"/>
<evidence type="ECO:0000313" key="3">
    <source>
        <dbReference type="Proteomes" id="UP001215151"/>
    </source>
</evidence>
<proteinExistence type="predicted"/>
<sequence length="377" mass="41338">MSPPSSLFDALLNTIQTDIPESHNPVDIDCQTTGSVFDAAESFFTDFGLHPGELAGANDVLPDAPDCSVGAFELELDAYASLDAYGHVDPYIATGILGPIPQYDPIHTQVAPGHPTFEDIPAAPPLSYYGNVWGLFDLDNNYWQQSIYVEPQLPVLQQEATQVQGEIVPTESQVTAVQPPARPCKRKARVADEEIWPTRPKKTRCVDEDSQHCRLDAHRSWPTSPTTSLESFPSSPFTSSSRSTPTSPLSPSRTQGKLRPIVVEPPQGLHCPMAGCGIRLPPKDSAWRGHFRAAHHMDICADARAGSCTGTCKHTCPLPTHYKCAVPMAVDSIGRHFLNVHFELHHRCPVCGAEKAQRYSSCQRHIDICAKKQCARE</sequence>
<name>A0AAD7X9P3_9APHY</name>
<organism evidence="2 3">
    <name type="scientific">Trametes cubensis</name>
    <dbReference type="NCBI Taxonomy" id="1111947"/>
    <lineage>
        <taxon>Eukaryota</taxon>
        <taxon>Fungi</taxon>
        <taxon>Dikarya</taxon>
        <taxon>Basidiomycota</taxon>
        <taxon>Agaricomycotina</taxon>
        <taxon>Agaricomycetes</taxon>
        <taxon>Polyporales</taxon>
        <taxon>Polyporaceae</taxon>
        <taxon>Trametes</taxon>
    </lineage>
</organism>
<dbReference type="EMBL" id="JAPEVG010000228">
    <property type="protein sequence ID" value="KAJ8473278.1"/>
    <property type="molecule type" value="Genomic_DNA"/>
</dbReference>
<comment type="caution">
    <text evidence="2">The sequence shown here is derived from an EMBL/GenBank/DDBJ whole genome shotgun (WGS) entry which is preliminary data.</text>
</comment>